<organism evidence="2">
    <name type="scientific">Oryza glumipatula</name>
    <dbReference type="NCBI Taxonomy" id="40148"/>
    <lineage>
        <taxon>Eukaryota</taxon>
        <taxon>Viridiplantae</taxon>
        <taxon>Streptophyta</taxon>
        <taxon>Embryophyta</taxon>
        <taxon>Tracheophyta</taxon>
        <taxon>Spermatophyta</taxon>
        <taxon>Magnoliopsida</taxon>
        <taxon>Liliopsida</taxon>
        <taxon>Poales</taxon>
        <taxon>Poaceae</taxon>
        <taxon>BOP clade</taxon>
        <taxon>Oryzoideae</taxon>
        <taxon>Oryzeae</taxon>
        <taxon>Oryzinae</taxon>
        <taxon>Oryza</taxon>
    </lineage>
</organism>
<accession>A0A0E0B2Y7</accession>
<dbReference type="AlphaFoldDB" id="A0A0E0B2Y7"/>
<dbReference type="EnsemblPlants" id="OGLUM09G10670.1">
    <property type="protein sequence ID" value="OGLUM09G10670.1"/>
    <property type="gene ID" value="OGLUM09G10670"/>
</dbReference>
<reference evidence="2" key="1">
    <citation type="submission" date="2015-04" db="UniProtKB">
        <authorList>
            <consortium name="EnsemblPlants"/>
        </authorList>
    </citation>
    <scope>IDENTIFICATION</scope>
</reference>
<sequence>MAAVLTLRPTDCLRGGGGGVQCAAAAAAATDHPTRASKLARPPRRGGRANGRQPRGRGSSSHSHRAAAPRPSQSQSQMRAMEKVVILKRGDRFAPEIGAAVAVEAPAADQCCAAAAAAEEHAEPVTAAGQRVAPAKKAEPVAEADRYIAPAEMAPVQCVTPTKMDQPAVAAAAEQCISPANSAEPAVAAEQCIALAAAKIPRPVAVAVAAAGQRRAPATKPKTSRVLYGGPSFVIPPDPSELPIPVLLLESRGRRSAACA</sequence>
<proteinExistence type="predicted"/>
<dbReference type="eggNOG" id="ENOG502R470">
    <property type="taxonomic scope" value="Eukaryota"/>
</dbReference>
<feature type="compositionally biased region" description="Low complexity" evidence="1">
    <location>
        <begin position="50"/>
        <end position="61"/>
    </location>
</feature>
<dbReference type="Gramene" id="OGLUM09G10670.1">
    <property type="protein sequence ID" value="OGLUM09G10670.1"/>
    <property type="gene ID" value="OGLUM09G10670"/>
</dbReference>
<evidence type="ECO:0000256" key="1">
    <source>
        <dbReference type="SAM" id="MobiDB-lite"/>
    </source>
</evidence>
<reference evidence="2" key="2">
    <citation type="submission" date="2018-05" db="EMBL/GenBank/DDBJ databases">
        <title>OgluRS3 (Oryza glumaepatula Reference Sequence Version 3).</title>
        <authorList>
            <person name="Zhang J."/>
            <person name="Kudrna D."/>
            <person name="Lee S."/>
            <person name="Talag J."/>
            <person name="Welchert J."/>
            <person name="Wing R.A."/>
        </authorList>
    </citation>
    <scope>NUCLEOTIDE SEQUENCE [LARGE SCALE GENOMIC DNA]</scope>
</reference>
<evidence type="ECO:0000313" key="2">
    <source>
        <dbReference type="EnsemblPlants" id="OGLUM09G10670.1"/>
    </source>
</evidence>
<evidence type="ECO:0000313" key="3">
    <source>
        <dbReference type="Proteomes" id="UP000026961"/>
    </source>
</evidence>
<name>A0A0E0B2Y7_9ORYZ</name>
<keyword evidence="3" id="KW-1185">Reference proteome</keyword>
<protein>
    <submittedName>
        <fullName evidence="2">Uncharacterized protein</fullName>
    </submittedName>
</protein>
<feature type="region of interest" description="Disordered" evidence="1">
    <location>
        <begin position="27"/>
        <end position="79"/>
    </location>
</feature>
<dbReference type="HOGENOM" id="CLU_1191524_0_0_1"/>
<dbReference type="Proteomes" id="UP000026961">
    <property type="component" value="Chromosome 9"/>
</dbReference>